<gene>
    <name evidence="2" type="ORF">DBV15_08984</name>
</gene>
<reference evidence="2 3" key="1">
    <citation type="journal article" date="2019" name="Philos. Trans. R. Soc. Lond., B, Biol. Sci.">
        <title>Ant behaviour and brain gene expression of defending hosts depend on the ecological success of the intruding social parasite.</title>
        <authorList>
            <person name="Kaur R."/>
            <person name="Stoldt M."/>
            <person name="Jongepier E."/>
            <person name="Feldmeyer B."/>
            <person name="Menzel F."/>
            <person name="Bornberg-Bauer E."/>
            <person name="Foitzik S."/>
        </authorList>
    </citation>
    <scope>NUCLEOTIDE SEQUENCE [LARGE SCALE GENOMIC DNA]</scope>
    <source>
        <tissue evidence="2">Whole body</tissue>
    </source>
</reference>
<evidence type="ECO:0000256" key="1">
    <source>
        <dbReference type="SAM" id="MobiDB-lite"/>
    </source>
</evidence>
<keyword evidence="3" id="KW-1185">Reference proteome</keyword>
<feature type="region of interest" description="Disordered" evidence="1">
    <location>
        <begin position="41"/>
        <end position="75"/>
    </location>
</feature>
<evidence type="ECO:0000313" key="3">
    <source>
        <dbReference type="Proteomes" id="UP000310200"/>
    </source>
</evidence>
<dbReference type="Proteomes" id="UP000310200">
    <property type="component" value="Unassembled WGS sequence"/>
</dbReference>
<dbReference type="AlphaFoldDB" id="A0A4S2JIT9"/>
<comment type="caution">
    <text evidence="2">The sequence shown here is derived from an EMBL/GenBank/DDBJ whole genome shotgun (WGS) entry which is preliminary data.</text>
</comment>
<organism evidence="2 3">
    <name type="scientific">Temnothorax longispinosus</name>
    <dbReference type="NCBI Taxonomy" id="300112"/>
    <lineage>
        <taxon>Eukaryota</taxon>
        <taxon>Metazoa</taxon>
        <taxon>Ecdysozoa</taxon>
        <taxon>Arthropoda</taxon>
        <taxon>Hexapoda</taxon>
        <taxon>Insecta</taxon>
        <taxon>Pterygota</taxon>
        <taxon>Neoptera</taxon>
        <taxon>Endopterygota</taxon>
        <taxon>Hymenoptera</taxon>
        <taxon>Apocrita</taxon>
        <taxon>Aculeata</taxon>
        <taxon>Formicoidea</taxon>
        <taxon>Formicidae</taxon>
        <taxon>Myrmicinae</taxon>
        <taxon>Temnothorax</taxon>
    </lineage>
</organism>
<name>A0A4S2JIT9_9HYME</name>
<accession>A0A4S2JIT9</accession>
<protein>
    <submittedName>
        <fullName evidence="2">Uncharacterized protein</fullName>
    </submittedName>
</protein>
<dbReference type="EMBL" id="QBLH01003719">
    <property type="protein sequence ID" value="TGZ35066.1"/>
    <property type="molecule type" value="Genomic_DNA"/>
</dbReference>
<evidence type="ECO:0000313" key="2">
    <source>
        <dbReference type="EMBL" id="TGZ35066.1"/>
    </source>
</evidence>
<proteinExistence type="predicted"/>
<sequence length="102" mass="11553">MHFRWALVIAPSLRSKIHGVFTARQISSPCENDRFSFVIDHSQPNRKTNEANTASRSGCRSHPVSNERENGGKSQWIEMDVHDTPAIYPVTRLAAVTCRLDF</sequence>